<feature type="compositionally biased region" description="Basic and acidic residues" evidence="8">
    <location>
        <begin position="204"/>
        <end position="215"/>
    </location>
</feature>
<keyword evidence="6" id="KW-0472">Membrane</keyword>
<protein>
    <submittedName>
        <fullName evidence="10">Porin</fullName>
    </submittedName>
</protein>
<evidence type="ECO:0000256" key="7">
    <source>
        <dbReference type="ARBA" id="ARBA00023237"/>
    </source>
</evidence>
<keyword evidence="4" id="KW-0812">Transmembrane</keyword>
<sequence>MKYKYLAVVIPALLAMGSVNAAEMYNKDGNKLELYGQVNTRFFFANAKDDKGNDTYARIGFLGETQISENLSGYGQWEFQANASSIEGDQGGKTRIAFAGFKLNNVGSLDYGRNFGVVYDVEAYTDMMPIFGGDSYTFNDNFMNGRANNLVTYRNSDFFGLVEGLNFALQYQGKNEGSGKIKKENPETGVTETIEVSPQTGTQNRKEASANKDNGDGVGLSVSYDSEFGVSLAAAYSGSDRSFYQSSGASGANGERAEVWTLGVKYDANSLYLAAMYAETHNMTPWGEDYKQTANKTQNFEVVAQYQFDFGLRPSIGYLYSRGIDLQTADDRVTDGDLVNYVDIGAEYNLNKNMVTYIDYKINLLDDSEFTRTNGVPTDNILGLGLKYRF</sequence>
<dbReference type="InterPro" id="IPR023614">
    <property type="entry name" value="Porin_dom_sf"/>
</dbReference>
<dbReference type="Proteomes" id="UP000219788">
    <property type="component" value="Unassembled WGS sequence"/>
</dbReference>
<evidence type="ECO:0000256" key="9">
    <source>
        <dbReference type="SAM" id="SignalP"/>
    </source>
</evidence>
<dbReference type="PANTHER" id="PTHR34501">
    <property type="entry name" value="PROTEIN YDDL-RELATED"/>
    <property type="match status" value="1"/>
</dbReference>
<feature type="signal peptide" evidence="9">
    <location>
        <begin position="1"/>
        <end position="21"/>
    </location>
</feature>
<dbReference type="InterPro" id="IPR033900">
    <property type="entry name" value="Gram_neg_porin_domain"/>
</dbReference>
<dbReference type="InterPro" id="IPR001897">
    <property type="entry name" value="Porin_gammaproteobac"/>
</dbReference>
<keyword evidence="7" id="KW-0998">Cell outer membrane</keyword>
<feature type="compositionally biased region" description="Polar residues" evidence="8">
    <location>
        <begin position="188"/>
        <end position="203"/>
    </location>
</feature>
<evidence type="ECO:0000313" key="11">
    <source>
        <dbReference type="Proteomes" id="UP000219788"/>
    </source>
</evidence>
<evidence type="ECO:0000256" key="3">
    <source>
        <dbReference type="ARBA" id="ARBA00022452"/>
    </source>
</evidence>
<dbReference type="GO" id="GO:0009279">
    <property type="term" value="C:cell outer membrane"/>
    <property type="evidence" value="ECO:0007669"/>
    <property type="project" value="UniProtKB-SubCell"/>
</dbReference>
<evidence type="ECO:0000256" key="4">
    <source>
        <dbReference type="ARBA" id="ARBA00022692"/>
    </source>
</evidence>
<dbReference type="CDD" id="cd00342">
    <property type="entry name" value="gram_neg_porins"/>
    <property type="match status" value="1"/>
</dbReference>
<dbReference type="PRINTS" id="PR00183">
    <property type="entry name" value="ECOLIPORIN"/>
</dbReference>
<dbReference type="SMR" id="A0A2A7U5I4"/>
<feature type="region of interest" description="Disordered" evidence="8">
    <location>
        <begin position="176"/>
        <end position="216"/>
    </location>
</feature>
<keyword evidence="5 9" id="KW-0732">Signal</keyword>
<dbReference type="GO" id="GO:0015288">
    <property type="term" value="F:porin activity"/>
    <property type="evidence" value="ECO:0007669"/>
    <property type="project" value="InterPro"/>
</dbReference>
<proteinExistence type="inferred from homology"/>
<dbReference type="AlphaFoldDB" id="A0A2A7U5I4"/>
<evidence type="ECO:0000256" key="1">
    <source>
        <dbReference type="ARBA" id="ARBA00004571"/>
    </source>
</evidence>
<keyword evidence="3" id="KW-1134">Transmembrane beta strand</keyword>
<name>A0A2A7U5I4_EDWTA</name>
<evidence type="ECO:0000256" key="8">
    <source>
        <dbReference type="SAM" id="MobiDB-lite"/>
    </source>
</evidence>
<evidence type="ECO:0000256" key="5">
    <source>
        <dbReference type="ARBA" id="ARBA00022729"/>
    </source>
</evidence>
<accession>A0A2A7U5I4</accession>
<dbReference type="Gene3D" id="2.40.160.10">
    <property type="entry name" value="Porin"/>
    <property type="match status" value="1"/>
</dbReference>
<organism evidence="10 11">
    <name type="scientific">Edwardsiella tarda</name>
    <dbReference type="NCBI Taxonomy" id="636"/>
    <lineage>
        <taxon>Bacteria</taxon>
        <taxon>Pseudomonadati</taxon>
        <taxon>Pseudomonadota</taxon>
        <taxon>Gammaproteobacteria</taxon>
        <taxon>Enterobacterales</taxon>
        <taxon>Hafniaceae</taxon>
        <taxon>Edwardsiella</taxon>
    </lineage>
</organism>
<comment type="similarity">
    <text evidence="2">Belongs to the Gram-negative porin family.</text>
</comment>
<dbReference type="GO" id="GO:0034220">
    <property type="term" value="P:monoatomic ion transmembrane transport"/>
    <property type="evidence" value="ECO:0007669"/>
    <property type="project" value="InterPro"/>
</dbReference>
<dbReference type="RefSeq" id="WP_005294907.1">
    <property type="nucleotide sequence ID" value="NZ_AP028090.1"/>
</dbReference>
<dbReference type="GeneID" id="93123149"/>
<dbReference type="InterPro" id="IPR001702">
    <property type="entry name" value="Porin_Gram-ve"/>
</dbReference>
<evidence type="ECO:0000256" key="2">
    <source>
        <dbReference type="ARBA" id="ARBA00007539"/>
    </source>
</evidence>
<dbReference type="PANTHER" id="PTHR34501:SF8">
    <property type="entry name" value="OUTER MEMBRANE PORIN N-RELATED"/>
    <property type="match status" value="1"/>
</dbReference>
<dbReference type="SUPFAM" id="SSF56935">
    <property type="entry name" value="Porins"/>
    <property type="match status" value="1"/>
</dbReference>
<evidence type="ECO:0000313" key="10">
    <source>
        <dbReference type="EMBL" id="PEH73548.1"/>
    </source>
</evidence>
<reference evidence="11" key="1">
    <citation type="submission" date="2017-09" db="EMBL/GenBank/DDBJ databases">
        <title>FDA dAtabase for Regulatory Grade micrObial Sequences (FDA-ARGOS): Supporting development and validation of Infectious Disease Dx tests.</title>
        <authorList>
            <person name="Goldberg B."/>
            <person name="Campos J."/>
            <person name="Tallon L."/>
            <person name="Sadzewicz L."/>
            <person name="Ott S."/>
            <person name="Zhao X."/>
            <person name="Nagaraj S."/>
            <person name="Vavikolanu K."/>
            <person name="Aluvathingal J."/>
            <person name="Nadendla S."/>
            <person name="Geyer C."/>
            <person name="Sichtig H."/>
        </authorList>
    </citation>
    <scope>NUCLEOTIDE SEQUENCE [LARGE SCALE GENOMIC DNA]</scope>
    <source>
        <strain evidence="11">FDAARGOS_370</strain>
    </source>
</reference>
<dbReference type="STRING" id="636.AAW15_12595"/>
<comment type="caution">
    <text evidence="10">The sequence shown here is derived from an EMBL/GenBank/DDBJ whole genome shotgun (WGS) entry which is preliminary data.</text>
</comment>
<feature type="compositionally biased region" description="Basic and acidic residues" evidence="8">
    <location>
        <begin position="177"/>
        <end position="186"/>
    </location>
</feature>
<feature type="chain" id="PRO_5012947472" evidence="9">
    <location>
        <begin position="22"/>
        <end position="390"/>
    </location>
</feature>
<dbReference type="PRINTS" id="PR00182">
    <property type="entry name" value="ECOLNEIPORIN"/>
</dbReference>
<dbReference type="EMBL" id="PDDV01000013">
    <property type="protein sequence ID" value="PEH73548.1"/>
    <property type="molecule type" value="Genomic_DNA"/>
</dbReference>
<dbReference type="Pfam" id="PF00267">
    <property type="entry name" value="Porin_1"/>
    <property type="match status" value="1"/>
</dbReference>
<gene>
    <name evidence="10" type="ORF">CRM76_17235</name>
</gene>
<evidence type="ECO:0000256" key="6">
    <source>
        <dbReference type="ARBA" id="ARBA00023136"/>
    </source>
</evidence>
<dbReference type="OrthoDB" id="6212428at2"/>
<comment type="subcellular location">
    <subcellularLocation>
        <location evidence="1">Cell outer membrane</location>
        <topology evidence="1">Multi-pass membrane protein</topology>
    </subcellularLocation>
</comment>
<dbReference type="InterPro" id="IPR050298">
    <property type="entry name" value="Gram-neg_bact_OMP"/>
</dbReference>